<sequence>MSDTDLQNITPTYFKIEVKDEPDEINFIKSESISFDDSISQYIVRGSFIDDQFVIPSTSHDFSMLIEEVKHEPEEILQDLILPEVEEIEEIEEISEIQEIEADNEGFEIIEEQAIAYEVKRNAQGELECPICLAIFKIGANLERHIQIHDKKFVFNLTKTNDVQTNYTEAAATTAKAMLPSYPCEYCNEVSMSSINEDQNNITAWNDEAKAAFSDFKKKRRNLPSPSDVDSSRHVNKKYKNTNFSNVHFNSRMSNRHLLVDRNRALFAEHNDPFVSVDNNVKSSTLSENFVSMDVSELESDKTEVACDEINKNIAQLRDMIAKREDPYAILDKIAQQMADTHKNNQVQFSKVAADCARYATRQNDQLVALENRIMAEISKVHQLSEDRLNAIEFSQKCSAQNNIVWLSFADSTEIEALRIKTKSELIREAVKILSRMDIWNSMNNRTIVDAFTQKVSVKTGKGFENEMIMGIKFLNSFTARDVKRLAAQYAKKQFMSKNFDAIRYIVRDNWSAEVWKILRVCYDLTRIKLIDRALVSDAGIQVYYKKKVTDQNGIEEEKNLRALIRLESDLDELRVDVNDVGLAIPTFQIYNGDYFKMNFDARSSYRMSIDGSNNANSIEPQVQTAATTSDC</sequence>
<keyword evidence="3" id="KW-1185">Reference proteome</keyword>
<dbReference type="OrthoDB" id="3437960at2759"/>
<gene>
    <name evidence="2" type="ORF">CHIRRI_LOCUS14554</name>
</gene>
<reference evidence="2" key="1">
    <citation type="submission" date="2022-01" db="EMBL/GenBank/DDBJ databases">
        <authorList>
            <person name="King R."/>
        </authorList>
    </citation>
    <scope>NUCLEOTIDE SEQUENCE</scope>
</reference>
<feature type="domain" description="C2H2-type" evidence="1">
    <location>
        <begin position="129"/>
        <end position="149"/>
    </location>
</feature>
<reference evidence="2" key="2">
    <citation type="submission" date="2022-10" db="EMBL/GenBank/DDBJ databases">
        <authorList>
            <consortium name="ENA_rothamsted_submissions"/>
            <consortium name="culmorum"/>
            <person name="King R."/>
        </authorList>
    </citation>
    <scope>NUCLEOTIDE SEQUENCE</scope>
</reference>
<evidence type="ECO:0000313" key="3">
    <source>
        <dbReference type="Proteomes" id="UP001153620"/>
    </source>
</evidence>
<dbReference type="AlphaFoldDB" id="A0A9N9WZ38"/>
<proteinExistence type="predicted"/>
<evidence type="ECO:0000259" key="1">
    <source>
        <dbReference type="PROSITE" id="PS00028"/>
    </source>
</evidence>
<name>A0A9N9WZ38_9DIPT</name>
<accession>A0A9N9WZ38</accession>
<dbReference type="PROSITE" id="PS00028">
    <property type="entry name" value="ZINC_FINGER_C2H2_1"/>
    <property type="match status" value="1"/>
</dbReference>
<protein>
    <recommendedName>
        <fullName evidence="1">C2H2-type domain-containing protein</fullName>
    </recommendedName>
</protein>
<evidence type="ECO:0000313" key="2">
    <source>
        <dbReference type="EMBL" id="CAG9811747.1"/>
    </source>
</evidence>
<dbReference type="InterPro" id="IPR013087">
    <property type="entry name" value="Znf_C2H2_type"/>
</dbReference>
<dbReference type="EMBL" id="OU895880">
    <property type="protein sequence ID" value="CAG9811747.1"/>
    <property type="molecule type" value="Genomic_DNA"/>
</dbReference>
<dbReference type="Proteomes" id="UP001153620">
    <property type="component" value="Chromosome 4"/>
</dbReference>
<organism evidence="2 3">
    <name type="scientific">Chironomus riparius</name>
    <dbReference type="NCBI Taxonomy" id="315576"/>
    <lineage>
        <taxon>Eukaryota</taxon>
        <taxon>Metazoa</taxon>
        <taxon>Ecdysozoa</taxon>
        <taxon>Arthropoda</taxon>
        <taxon>Hexapoda</taxon>
        <taxon>Insecta</taxon>
        <taxon>Pterygota</taxon>
        <taxon>Neoptera</taxon>
        <taxon>Endopterygota</taxon>
        <taxon>Diptera</taxon>
        <taxon>Nematocera</taxon>
        <taxon>Chironomoidea</taxon>
        <taxon>Chironomidae</taxon>
        <taxon>Chironominae</taxon>
        <taxon>Chironomus</taxon>
    </lineage>
</organism>